<dbReference type="HOGENOM" id="CLU_1703140_0_0_0"/>
<gene>
    <name evidence="1" type="ordered locus">CLOAM0926</name>
</gene>
<dbReference type="AlphaFoldDB" id="B0VHI4"/>
<organism evidence="1 2">
    <name type="scientific">Cloacimonas acidaminovorans (strain Evry)</name>
    <dbReference type="NCBI Taxonomy" id="459349"/>
    <lineage>
        <taxon>Bacteria</taxon>
        <taxon>Pseudomonadati</taxon>
        <taxon>Candidatus Cloacimonadota</taxon>
        <taxon>Candidatus Cloacimonadia</taxon>
        <taxon>Candidatus Cloacimonadales</taxon>
        <taxon>Candidatus Cloacimonadaceae</taxon>
        <taxon>Candidatus Cloacimonas</taxon>
    </lineage>
</organism>
<evidence type="ECO:0000313" key="1">
    <source>
        <dbReference type="EMBL" id="CAO80799.1"/>
    </source>
</evidence>
<sequence>MKETLKEAKIRSRMMPGALTITGFLGTDQRPLAEIIAADEQELKKLNRSVEEIAERMKYFSNATFDAYNNTVVIDDTYEVHTESTKGTMTCPYGHGGLYRKYVTTLTNRKNNITVRWNAIDIHLIEAHHFFEGKDSPFRLEPEILVKALFS</sequence>
<dbReference type="STRING" id="459349.CLOAM0926"/>
<dbReference type="KEGG" id="caci:CLOAM0926"/>
<name>B0VHI4_CLOAI</name>
<dbReference type="Proteomes" id="UP000002019">
    <property type="component" value="Chromosome"/>
</dbReference>
<dbReference type="RefSeq" id="WP_015424657.1">
    <property type="nucleotide sequence ID" value="NC_020449.1"/>
</dbReference>
<reference evidence="1 2" key="1">
    <citation type="journal article" date="2008" name="J. Bacteriol.">
        <title>'Candidatus Cloacamonas acidaminovorans': genome sequence reconstruction provides a first glimpse of a new bacterial division.</title>
        <authorList>
            <person name="Pelletier E."/>
            <person name="Kreimeyer A."/>
            <person name="Bocs S."/>
            <person name="Rouy Z."/>
            <person name="Gyapay G."/>
            <person name="Chouari R."/>
            <person name="Riviere D."/>
            <person name="Ganesan A."/>
            <person name="Daegelen P."/>
            <person name="Sghir A."/>
            <person name="Cohen G.N."/>
            <person name="Medigue C."/>
            <person name="Weissenbach J."/>
            <person name="Le Paslier D."/>
        </authorList>
    </citation>
    <scope>NUCLEOTIDE SEQUENCE [LARGE SCALE GENOMIC DNA]</scope>
    <source>
        <strain evidence="2">Evry</strain>
    </source>
</reference>
<keyword evidence="2" id="KW-1185">Reference proteome</keyword>
<evidence type="ECO:0000313" key="2">
    <source>
        <dbReference type="Proteomes" id="UP000002019"/>
    </source>
</evidence>
<accession>B0VHI4</accession>
<proteinExistence type="predicted"/>
<dbReference type="EMBL" id="CU466930">
    <property type="protein sequence ID" value="CAO80799.1"/>
    <property type="molecule type" value="Genomic_DNA"/>
</dbReference>
<dbReference type="eggNOG" id="ENOG5031XAC">
    <property type="taxonomic scope" value="Bacteria"/>
</dbReference>
<protein>
    <submittedName>
        <fullName evidence="1">Uncharacterized protein</fullName>
    </submittedName>
</protein>
<dbReference type="OrthoDB" id="279123at2"/>